<evidence type="ECO:0000256" key="1">
    <source>
        <dbReference type="ARBA" id="ARBA00023015"/>
    </source>
</evidence>
<reference evidence="7 8" key="1">
    <citation type="submission" date="2023-07" db="EMBL/GenBank/DDBJ databases">
        <title>Sequencing the genomes of 1000 actinobacteria strains.</title>
        <authorList>
            <person name="Klenk H.-P."/>
        </authorList>
    </citation>
    <scope>NUCLEOTIDE SEQUENCE [LARGE SCALE GENOMIC DNA]</scope>
    <source>
        <strain evidence="7 8">DSM 14785</strain>
    </source>
</reference>
<feature type="compositionally biased region" description="Basic and acidic residues" evidence="5">
    <location>
        <begin position="24"/>
        <end position="36"/>
    </location>
</feature>
<comment type="caution">
    <text evidence="7">The sequence shown here is derived from an EMBL/GenBank/DDBJ whole genome shotgun (WGS) entry which is preliminary data.</text>
</comment>
<dbReference type="Pfam" id="PF12833">
    <property type="entry name" value="HTH_18"/>
    <property type="match status" value="1"/>
</dbReference>
<protein>
    <submittedName>
        <fullName evidence="7">AraC-like DNA-binding protein</fullName>
    </submittedName>
</protein>
<dbReference type="InterPro" id="IPR035418">
    <property type="entry name" value="AraC-bd_2"/>
</dbReference>
<evidence type="ECO:0000313" key="7">
    <source>
        <dbReference type="EMBL" id="MDQ0424571.1"/>
    </source>
</evidence>
<dbReference type="SUPFAM" id="SSF51215">
    <property type="entry name" value="Regulatory protein AraC"/>
    <property type="match status" value="1"/>
</dbReference>
<evidence type="ECO:0000256" key="4">
    <source>
        <dbReference type="ARBA" id="ARBA00023163"/>
    </source>
</evidence>
<dbReference type="InterPro" id="IPR037923">
    <property type="entry name" value="HTH-like"/>
</dbReference>
<proteinExistence type="predicted"/>
<organism evidence="7 8">
    <name type="scientific">Cellulomonas iranensis</name>
    <dbReference type="NCBI Taxonomy" id="76862"/>
    <lineage>
        <taxon>Bacteria</taxon>
        <taxon>Bacillati</taxon>
        <taxon>Actinomycetota</taxon>
        <taxon>Actinomycetes</taxon>
        <taxon>Micrococcales</taxon>
        <taxon>Cellulomonadaceae</taxon>
        <taxon>Cellulomonas</taxon>
    </lineage>
</organism>
<evidence type="ECO:0000256" key="5">
    <source>
        <dbReference type="SAM" id="MobiDB-lite"/>
    </source>
</evidence>
<gene>
    <name evidence="7" type="ORF">JO380_000952</name>
</gene>
<evidence type="ECO:0000256" key="2">
    <source>
        <dbReference type="ARBA" id="ARBA00023125"/>
    </source>
</evidence>
<evidence type="ECO:0000259" key="6">
    <source>
        <dbReference type="PROSITE" id="PS01124"/>
    </source>
</evidence>
<keyword evidence="3" id="KW-0010">Activator</keyword>
<keyword evidence="8" id="KW-1185">Reference proteome</keyword>
<dbReference type="PROSITE" id="PS00041">
    <property type="entry name" value="HTH_ARAC_FAMILY_1"/>
    <property type="match status" value="1"/>
</dbReference>
<dbReference type="InterPro" id="IPR018062">
    <property type="entry name" value="HTH_AraC-typ_CS"/>
</dbReference>
<dbReference type="Proteomes" id="UP001240250">
    <property type="component" value="Unassembled WGS sequence"/>
</dbReference>
<name>A0ABU0GGU5_9CELL</name>
<feature type="compositionally biased region" description="Pro residues" evidence="5">
    <location>
        <begin position="1"/>
        <end position="17"/>
    </location>
</feature>
<dbReference type="Gene3D" id="1.10.10.60">
    <property type="entry name" value="Homeodomain-like"/>
    <property type="match status" value="1"/>
</dbReference>
<dbReference type="InterPro" id="IPR050204">
    <property type="entry name" value="AraC_XylS_family_regulators"/>
</dbReference>
<dbReference type="PROSITE" id="PS01124">
    <property type="entry name" value="HTH_ARAC_FAMILY_2"/>
    <property type="match status" value="1"/>
</dbReference>
<dbReference type="InterPro" id="IPR018060">
    <property type="entry name" value="HTH_AraC"/>
</dbReference>
<evidence type="ECO:0000256" key="3">
    <source>
        <dbReference type="ARBA" id="ARBA00023159"/>
    </source>
</evidence>
<feature type="domain" description="HTH araC/xylS-type" evidence="6">
    <location>
        <begin position="252"/>
        <end position="352"/>
    </location>
</feature>
<dbReference type="InterPro" id="IPR009057">
    <property type="entry name" value="Homeodomain-like_sf"/>
</dbReference>
<evidence type="ECO:0000313" key="8">
    <source>
        <dbReference type="Proteomes" id="UP001240250"/>
    </source>
</evidence>
<dbReference type="PANTHER" id="PTHR46796">
    <property type="entry name" value="HTH-TYPE TRANSCRIPTIONAL ACTIVATOR RHAS-RELATED"/>
    <property type="match status" value="1"/>
</dbReference>
<dbReference type="RefSeq" id="WP_070318620.1">
    <property type="nucleotide sequence ID" value="NZ_CP194061.1"/>
</dbReference>
<keyword evidence="4" id="KW-0804">Transcription</keyword>
<accession>A0ABU0GGU5</accession>
<dbReference type="SMART" id="SM00342">
    <property type="entry name" value="HTH_ARAC"/>
    <property type="match status" value="1"/>
</dbReference>
<dbReference type="SUPFAM" id="SSF46689">
    <property type="entry name" value="Homeodomain-like"/>
    <property type="match status" value="1"/>
</dbReference>
<sequence>MSHAQPPPADPTSPPTTAPAGDARPADEARPAVVLRQDRSTESVLEWVERLVGQGPQAVGRGEISALMAPMGWDLTFPDGAATSATLHPVVADRMVLFRYAGSRYTAVSDRAPLAVPAGPRLAVVELVEQGHGRVLRGDHELPIGPGDVLLHPPRGRYGVAWETGPCRRTVVLLTTSLYGRRPDAILRDEDLVLRDAPLAPAAQHLLEVLFDDDVDAVVRLTATQALQGLVAATVASAIDRGQAPPEPGMRDRVRALLVERYADPDLDADVVARELRISKRHLFAQFEDSRDSFATTLRDIRLEHAAEMLAGADDGVTVRRVARETGFAGTAQLGRAFRDRFGLTPTQFRAAALRGQPLPTSR</sequence>
<dbReference type="EMBL" id="JAUSVM010000001">
    <property type="protein sequence ID" value="MDQ0424571.1"/>
    <property type="molecule type" value="Genomic_DNA"/>
</dbReference>
<feature type="region of interest" description="Disordered" evidence="5">
    <location>
        <begin position="1"/>
        <end position="36"/>
    </location>
</feature>
<dbReference type="Pfam" id="PF14525">
    <property type="entry name" value="AraC_binding_2"/>
    <property type="match status" value="1"/>
</dbReference>
<keyword evidence="2" id="KW-0238">DNA-binding</keyword>
<keyword evidence="1" id="KW-0805">Transcription regulation</keyword>